<evidence type="ECO:0000313" key="9">
    <source>
        <dbReference type="EMBL" id="KAF7987486.1"/>
    </source>
</evidence>
<dbReference type="Gene3D" id="1.25.10.10">
    <property type="entry name" value="Leucine-rich Repeat Variant"/>
    <property type="match status" value="4"/>
</dbReference>
<dbReference type="InterPro" id="IPR016024">
    <property type="entry name" value="ARM-type_fold"/>
</dbReference>
<organism evidence="9 10">
    <name type="scientific">Aphidius gifuensis</name>
    <name type="common">Parasitoid wasp</name>
    <dbReference type="NCBI Taxonomy" id="684658"/>
    <lineage>
        <taxon>Eukaryota</taxon>
        <taxon>Metazoa</taxon>
        <taxon>Ecdysozoa</taxon>
        <taxon>Arthropoda</taxon>
        <taxon>Hexapoda</taxon>
        <taxon>Insecta</taxon>
        <taxon>Pterygota</taxon>
        <taxon>Neoptera</taxon>
        <taxon>Endopterygota</taxon>
        <taxon>Hymenoptera</taxon>
        <taxon>Apocrita</taxon>
        <taxon>Ichneumonoidea</taxon>
        <taxon>Braconidae</taxon>
        <taxon>Aphidiinae</taxon>
        <taxon>Aphidius</taxon>
    </lineage>
</organism>
<proteinExistence type="predicted"/>
<feature type="domain" description="Proteasome adapter and scaffold protein ECM29 HEAT-repeat" evidence="8">
    <location>
        <begin position="1266"/>
        <end position="1427"/>
    </location>
</feature>
<keyword evidence="2" id="KW-0963">Cytoplasm</keyword>
<comment type="subcellular location">
    <subcellularLocation>
        <location evidence="1">Cytoplasm</location>
    </subcellularLocation>
</comment>
<evidence type="ECO:0000259" key="8">
    <source>
        <dbReference type="Pfam" id="PF24492"/>
    </source>
</evidence>
<evidence type="ECO:0000259" key="6">
    <source>
        <dbReference type="Pfam" id="PF13001"/>
    </source>
</evidence>
<comment type="caution">
    <text evidence="9">The sequence shown here is derived from an EMBL/GenBank/DDBJ whole genome shotgun (WGS) entry which is preliminary data.</text>
</comment>
<feature type="compositionally biased region" description="Acidic residues" evidence="5">
    <location>
        <begin position="1647"/>
        <end position="1656"/>
    </location>
</feature>
<dbReference type="InterPro" id="IPR055443">
    <property type="entry name" value="HEAT_ECM29"/>
</dbReference>
<dbReference type="Pfam" id="PF13001">
    <property type="entry name" value="ECM29_N"/>
    <property type="match status" value="1"/>
</dbReference>
<name>A0A834XK63_APHGI</name>
<evidence type="ECO:0000313" key="10">
    <source>
        <dbReference type="Proteomes" id="UP000639338"/>
    </source>
</evidence>
<evidence type="ECO:0008006" key="11">
    <source>
        <dbReference type="Google" id="ProtNLM"/>
    </source>
</evidence>
<keyword evidence="10" id="KW-1185">Reference proteome</keyword>
<gene>
    <name evidence="9" type="ORF">HCN44_003248</name>
</gene>
<dbReference type="EMBL" id="JACMRX010000006">
    <property type="protein sequence ID" value="KAF7987486.1"/>
    <property type="molecule type" value="Genomic_DNA"/>
</dbReference>
<dbReference type="InterPro" id="IPR024372">
    <property type="entry name" value="Ecm29_N"/>
</dbReference>
<reference evidence="9 10" key="1">
    <citation type="submission" date="2020-08" db="EMBL/GenBank/DDBJ databases">
        <title>Aphidius gifuensis genome sequencing and assembly.</title>
        <authorList>
            <person name="Du Z."/>
        </authorList>
    </citation>
    <scope>NUCLEOTIDE SEQUENCE [LARGE SCALE GENOMIC DNA]</scope>
    <source>
        <strain evidence="9">YNYX2018</strain>
        <tissue evidence="9">Adults</tissue>
    </source>
</reference>
<dbReference type="SUPFAM" id="SSF48371">
    <property type="entry name" value="ARM repeat"/>
    <property type="match status" value="3"/>
</dbReference>
<sequence>MAAATDELVLLERVFLCLGSADTDEKLQSSICKFLPPVLLKLSSPQEGVRKKVMSLLIHINKRVKSRPKVQLPVEALLLQYQDPSASTFVINFTIIYIKIGYPRMDIKKQVELVPSVLNAIDGKPLSHQDSLLLIIMPILGHIEIPMDPEKRQNLLGLKEKRNIAALMATFMVDMLILPYGSVGTSDNNNQQGQKTIDWSQFPVPPGLCEYAFKRVVGDTPPIPEQLEQCKLGIVKFITRSSFTEIDMLTPLIIASADTRFSVANLADMELRKIVSTLDWSAPQLVLPLYILFLGSCSFTSTQKDIKPEMKRLPANTRIRLKLLQYLCRVKKNAIILPAAIQIIFDSLYGNNTNKKLKTLALDFALNMVQQCSLTPLTSVAPIILNGMIKLIAEGEQEHKSMAYTIIGQLGKRIPTLVNKDMSLVEKFFEALTTTNDNELRRTIRDALVSMSSSFIMNNDNEQNITLMNSLLSSHIESTEPSVRYVAVHYVATVFPQNHGPSRYLLLIACGDEKPEVSTEAIKALYGTSHKNERHTKDHYLPDFSNLVTYINWQLQTRLKNKNQIVQIGNNTLPYNLTTYNEIITYLRLCLAKSADIKLQDGPDDNHPNDNSPIMARYLNQLLVKDTKYIDAYLNILEPLNRTSADKISLNALLEIIGTIPVTMTSRFVSELTWLRTLLTSTKTHVREIAAKIHAIIITHNLNQEEFDKQADEFINTTMKNKLIETQHGALVALPYMIESKIMSNKLLNDSKLLSLNNWNIYCKTIDLIYLYLKNPTGILVEAATQAIGIIGKTYSLPIPDDDDDDGDEKVLSKKKIVDTLFSILTNAKISHKIKENAIMSLGLICIGEEFPWTKLIIEKFINLSKETKDSSIHFTIADALVLCVQGKSAPEARNAWIELPIEYENRTVFSSKSDELLEFLLNELLKLAPDPHPNSRQSICIWLLAIVKRNSKRKAVIDKLSEIQNAFMSFLSENNEIVQDVGSKGICLVYDTSEESGRNELVSNLLNQLSDGRRAVTQVNPDTKLFEDGALGKAPTGGNISTYKEICSLASDLNKPDLIYRFLQLANHNAVWTSKKGAAYGFSAIASVAKNELDKYLPNIVPKLYRYQFDPTPKIQQSMSSIWHAIVPSTQKALEQYHDEILDDLIINLTNNQWRVRISCCLALSDLLKSNAPINYEKRSPDLWKQLFRVMDDVHEDTRNTATKTAMLFSKICIRQCDIAYGKTNVLEAILPVFLDIGITHNVTTVRSLSLQTVSQFVTTAGPMLKSSLVNLIPALLTATDLENTTLNLLSTRYSGLSDDYQTTIDNVRTNVAKSHNATETMKKCTQYIDSTILKELMPKVIELIKSSIGLGSKVAISHFLIYLCIQLKNELQPYTGKIITALLNGLMDRNAAVRKTNAITIGHIVGSAKDTHLDKLFNTLNKWYMEREDDSIRYAIGQTLQSISNQNYEIIKNYNDIVLPLTFFAMHCVKTVDNENTITLWTDLWNEIAHGTETAIKKYLTTITNTLNQALESASWTTKAQAANAVSTVAIKIGTSMDDTSRYTLLKILSSGLQGRTWNGKELLLNALSTLACNSKEPLSKDQQLTKIVTDALYKECKKDNLEYRRHALKAFTDVLHELEIDNFVQLYDIAQEILIKLSKKNNGDDDDNDEDESSAGTTEESNKKRENQMKLQEVVYESLGKAWPSNPESKTTQDKYCLQFVTHCYETLPNSTRTIQVAIMTTLNRFVEKLLLFKMTNDQLTIDDHKKMNKICQTIHDILKISIGISKYTRIRKESLNIFLTMSKKFIDNKHDKQFDNLKSLFCQILPELTLDNQPEVRTRIVDIKSIFEI</sequence>
<feature type="domain" description="ECM29 ARM-like repeats" evidence="7">
    <location>
        <begin position="606"/>
        <end position="791"/>
    </location>
</feature>
<dbReference type="OrthoDB" id="16066at2759"/>
<evidence type="ECO:0000256" key="2">
    <source>
        <dbReference type="ARBA" id="ARBA00022490"/>
    </source>
</evidence>
<evidence type="ECO:0000256" key="1">
    <source>
        <dbReference type="ARBA" id="ARBA00004496"/>
    </source>
</evidence>
<dbReference type="GO" id="GO:0000502">
    <property type="term" value="C:proteasome complex"/>
    <property type="evidence" value="ECO:0007669"/>
    <property type="project" value="UniProtKB-KW"/>
</dbReference>
<dbReference type="InterPro" id="IPR011989">
    <property type="entry name" value="ARM-like"/>
</dbReference>
<dbReference type="InterPro" id="IPR055444">
    <property type="entry name" value="ARM_ECM29"/>
</dbReference>
<dbReference type="Proteomes" id="UP000639338">
    <property type="component" value="Unassembled WGS sequence"/>
</dbReference>
<accession>A0A834XK63</accession>
<dbReference type="Pfam" id="PF23702">
    <property type="entry name" value="ARM_ECM29"/>
    <property type="match status" value="1"/>
</dbReference>
<dbReference type="GO" id="GO:0060090">
    <property type="term" value="F:molecular adaptor activity"/>
    <property type="evidence" value="ECO:0007669"/>
    <property type="project" value="InterPro"/>
</dbReference>
<evidence type="ECO:0000256" key="3">
    <source>
        <dbReference type="ARBA" id="ARBA00022737"/>
    </source>
</evidence>
<dbReference type="Pfam" id="PF23731">
    <property type="entry name" value="ARM_ECM29_C"/>
    <property type="match status" value="1"/>
</dbReference>
<dbReference type="GO" id="GO:0005634">
    <property type="term" value="C:nucleus"/>
    <property type="evidence" value="ECO:0007669"/>
    <property type="project" value="TreeGrafter"/>
</dbReference>
<dbReference type="GO" id="GO:0005737">
    <property type="term" value="C:cytoplasm"/>
    <property type="evidence" value="ECO:0007669"/>
    <property type="project" value="UniProtKB-SubCell"/>
</dbReference>
<feature type="region of interest" description="Disordered" evidence="5">
    <location>
        <begin position="1643"/>
        <end position="1672"/>
    </location>
</feature>
<evidence type="ECO:0000256" key="4">
    <source>
        <dbReference type="ARBA" id="ARBA00022942"/>
    </source>
</evidence>
<protein>
    <recommendedName>
        <fullName evidence="11">Proteasome-associated protein ECM29-like protein</fullName>
    </recommendedName>
</protein>
<evidence type="ECO:0000256" key="5">
    <source>
        <dbReference type="SAM" id="MobiDB-lite"/>
    </source>
</evidence>
<dbReference type="GO" id="GO:0043248">
    <property type="term" value="P:proteasome assembly"/>
    <property type="evidence" value="ECO:0007669"/>
    <property type="project" value="InterPro"/>
</dbReference>
<feature type="domain" description="Proteasome component Ecm29 N-terminal" evidence="6">
    <location>
        <begin position="11"/>
        <end position="509"/>
    </location>
</feature>
<evidence type="ECO:0000259" key="7">
    <source>
        <dbReference type="Pfam" id="PF23702"/>
    </source>
</evidence>
<dbReference type="GO" id="GO:0036503">
    <property type="term" value="P:ERAD pathway"/>
    <property type="evidence" value="ECO:0007669"/>
    <property type="project" value="TreeGrafter"/>
</dbReference>
<dbReference type="Pfam" id="PF24492">
    <property type="entry name" value="HEAT_ECM29"/>
    <property type="match status" value="1"/>
</dbReference>
<keyword evidence="3" id="KW-0677">Repeat</keyword>
<dbReference type="PANTHER" id="PTHR23346:SF19">
    <property type="entry name" value="PROTEASOME ADAPTER AND SCAFFOLD PROTEIN ECM29"/>
    <property type="match status" value="1"/>
</dbReference>
<dbReference type="PANTHER" id="PTHR23346">
    <property type="entry name" value="TRANSLATIONAL ACTIVATOR GCN1-RELATED"/>
    <property type="match status" value="1"/>
</dbReference>
<keyword evidence="4" id="KW-0647">Proteasome</keyword>